<organism evidence="1">
    <name type="scientific">Arundo donax</name>
    <name type="common">Giant reed</name>
    <name type="synonym">Donax arundinaceus</name>
    <dbReference type="NCBI Taxonomy" id="35708"/>
    <lineage>
        <taxon>Eukaryota</taxon>
        <taxon>Viridiplantae</taxon>
        <taxon>Streptophyta</taxon>
        <taxon>Embryophyta</taxon>
        <taxon>Tracheophyta</taxon>
        <taxon>Spermatophyta</taxon>
        <taxon>Magnoliopsida</taxon>
        <taxon>Liliopsida</taxon>
        <taxon>Poales</taxon>
        <taxon>Poaceae</taxon>
        <taxon>PACMAD clade</taxon>
        <taxon>Arundinoideae</taxon>
        <taxon>Arundineae</taxon>
        <taxon>Arundo</taxon>
    </lineage>
</organism>
<proteinExistence type="predicted"/>
<sequence length="30" mass="3384">MTFIIRMGPTKLGISCFLSYNGRGESRNMC</sequence>
<reference evidence="1" key="1">
    <citation type="submission" date="2014-09" db="EMBL/GenBank/DDBJ databases">
        <authorList>
            <person name="Magalhaes I.L.F."/>
            <person name="Oliveira U."/>
            <person name="Santos F.R."/>
            <person name="Vidigal T.H.D.A."/>
            <person name="Brescovit A.D."/>
            <person name="Santos A.J."/>
        </authorList>
    </citation>
    <scope>NUCLEOTIDE SEQUENCE</scope>
    <source>
        <tissue evidence="1">Shoot tissue taken approximately 20 cm above the soil surface</tissue>
    </source>
</reference>
<reference evidence="1" key="2">
    <citation type="journal article" date="2015" name="Data Brief">
        <title>Shoot transcriptome of the giant reed, Arundo donax.</title>
        <authorList>
            <person name="Barrero R.A."/>
            <person name="Guerrero F.D."/>
            <person name="Moolhuijzen P."/>
            <person name="Goolsby J.A."/>
            <person name="Tidwell J."/>
            <person name="Bellgard S.E."/>
            <person name="Bellgard M.I."/>
        </authorList>
    </citation>
    <scope>NUCLEOTIDE SEQUENCE</scope>
    <source>
        <tissue evidence="1">Shoot tissue taken approximately 20 cm above the soil surface</tissue>
    </source>
</reference>
<accession>A0A0A9BHM8</accession>
<name>A0A0A9BHM8_ARUDO</name>
<dbReference type="EMBL" id="GBRH01239088">
    <property type="protein sequence ID" value="JAD58807.1"/>
    <property type="molecule type" value="Transcribed_RNA"/>
</dbReference>
<evidence type="ECO:0000313" key="1">
    <source>
        <dbReference type="EMBL" id="JAD58807.1"/>
    </source>
</evidence>
<dbReference type="AlphaFoldDB" id="A0A0A9BHM8"/>
<protein>
    <submittedName>
        <fullName evidence="1">Uncharacterized protein</fullName>
    </submittedName>
</protein>